<proteinExistence type="predicted"/>
<reference evidence="3" key="2">
    <citation type="submission" date="2009-11" db="EMBL/GenBank/DDBJ databases">
        <title>The Genome Sequence of Allomyces macrogynus strain ATCC 38327.</title>
        <authorList>
            <consortium name="The Broad Institute Genome Sequencing Platform"/>
            <person name="Russ C."/>
            <person name="Cuomo C."/>
            <person name="Shea T."/>
            <person name="Young S.K."/>
            <person name="Zeng Q."/>
            <person name="Koehrsen M."/>
            <person name="Haas B."/>
            <person name="Borodovsky M."/>
            <person name="Guigo R."/>
            <person name="Alvarado L."/>
            <person name="Berlin A."/>
            <person name="Borenstein D."/>
            <person name="Chen Z."/>
            <person name="Engels R."/>
            <person name="Freedman E."/>
            <person name="Gellesch M."/>
            <person name="Goldberg J."/>
            <person name="Griggs A."/>
            <person name="Gujja S."/>
            <person name="Heiman D."/>
            <person name="Hepburn T."/>
            <person name="Howarth C."/>
            <person name="Jen D."/>
            <person name="Larson L."/>
            <person name="Lewis B."/>
            <person name="Mehta T."/>
            <person name="Park D."/>
            <person name="Pearson M."/>
            <person name="Roberts A."/>
            <person name="Saif S."/>
            <person name="Shenoy N."/>
            <person name="Sisk P."/>
            <person name="Stolte C."/>
            <person name="Sykes S."/>
            <person name="Walk T."/>
            <person name="White J."/>
            <person name="Yandava C."/>
            <person name="Burger G."/>
            <person name="Gray M.W."/>
            <person name="Holland P.W.H."/>
            <person name="King N."/>
            <person name="Lang F.B.F."/>
            <person name="Roger A.J."/>
            <person name="Ruiz-Trillo I."/>
            <person name="Lander E."/>
            <person name="Nusbaum C."/>
        </authorList>
    </citation>
    <scope>NUCLEOTIDE SEQUENCE [LARGE SCALE GENOMIC DNA]</scope>
    <source>
        <strain evidence="3">ATCC 38327</strain>
    </source>
</reference>
<feature type="region of interest" description="Disordered" evidence="1">
    <location>
        <begin position="1"/>
        <end position="46"/>
    </location>
</feature>
<keyword evidence="3" id="KW-1185">Reference proteome</keyword>
<gene>
    <name evidence="2" type="ORF">AMAG_20612</name>
</gene>
<dbReference type="VEuPathDB" id="FungiDB:AMAG_20612"/>
<name>A0A0L0TD29_ALLM3</name>
<feature type="compositionally biased region" description="Basic residues" evidence="1">
    <location>
        <begin position="1"/>
        <end position="21"/>
    </location>
</feature>
<protein>
    <submittedName>
        <fullName evidence="2">Uncharacterized protein</fullName>
    </submittedName>
</protein>
<organism evidence="2 3">
    <name type="scientific">Allomyces macrogynus (strain ATCC 38327)</name>
    <name type="common">Allomyces javanicus var. macrogynus</name>
    <dbReference type="NCBI Taxonomy" id="578462"/>
    <lineage>
        <taxon>Eukaryota</taxon>
        <taxon>Fungi</taxon>
        <taxon>Fungi incertae sedis</taxon>
        <taxon>Blastocladiomycota</taxon>
        <taxon>Blastocladiomycetes</taxon>
        <taxon>Blastocladiales</taxon>
        <taxon>Blastocladiaceae</taxon>
        <taxon>Allomyces</taxon>
    </lineage>
</organism>
<accession>A0A0L0TD29</accession>
<evidence type="ECO:0000313" key="3">
    <source>
        <dbReference type="Proteomes" id="UP000054350"/>
    </source>
</evidence>
<reference evidence="2 3" key="1">
    <citation type="submission" date="2009-11" db="EMBL/GenBank/DDBJ databases">
        <title>Annotation of Allomyces macrogynus ATCC 38327.</title>
        <authorList>
            <consortium name="The Broad Institute Genome Sequencing Platform"/>
            <person name="Russ C."/>
            <person name="Cuomo C."/>
            <person name="Burger G."/>
            <person name="Gray M.W."/>
            <person name="Holland P.W.H."/>
            <person name="King N."/>
            <person name="Lang F.B.F."/>
            <person name="Roger A.J."/>
            <person name="Ruiz-Trillo I."/>
            <person name="Young S.K."/>
            <person name="Zeng Q."/>
            <person name="Gargeya S."/>
            <person name="Fitzgerald M."/>
            <person name="Haas B."/>
            <person name="Abouelleil A."/>
            <person name="Alvarado L."/>
            <person name="Arachchi H.M."/>
            <person name="Berlin A."/>
            <person name="Chapman S.B."/>
            <person name="Gearin G."/>
            <person name="Goldberg J."/>
            <person name="Griggs A."/>
            <person name="Gujja S."/>
            <person name="Hansen M."/>
            <person name="Heiman D."/>
            <person name="Howarth C."/>
            <person name="Larimer J."/>
            <person name="Lui A."/>
            <person name="MacDonald P.J.P."/>
            <person name="McCowen C."/>
            <person name="Montmayeur A."/>
            <person name="Murphy C."/>
            <person name="Neiman D."/>
            <person name="Pearson M."/>
            <person name="Priest M."/>
            <person name="Roberts A."/>
            <person name="Saif S."/>
            <person name="Shea T."/>
            <person name="Sisk P."/>
            <person name="Stolte C."/>
            <person name="Sykes S."/>
            <person name="Wortman J."/>
            <person name="Nusbaum C."/>
            <person name="Birren B."/>
        </authorList>
    </citation>
    <scope>NUCLEOTIDE SEQUENCE [LARGE SCALE GENOMIC DNA]</scope>
    <source>
        <strain evidence="2 3">ATCC 38327</strain>
    </source>
</reference>
<dbReference type="AlphaFoldDB" id="A0A0L0TD29"/>
<dbReference type="Proteomes" id="UP000054350">
    <property type="component" value="Unassembled WGS sequence"/>
</dbReference>
<evidence type="ECO:0000313" key="2">
    <source>
        <dbReference type="EMBL" id="KNE72580.1"/>
    </source>
</evidence>
<dbReference type="EMBL" id="GG745381">
    <property type="protein sequence ID" value="KNE72580.1"/>
    <property type="molecule type" value="Genomic_DNA"/>
</dbReference>
<evidence type="ECO:0000256" key="1">
    <source>
        <dbReference type="SAM" id="MobiDB-lite"/>
    </source>
</evidence>
<sequence>MSLTPLRHRHARDGSRSRGRSRSPTSERDQNCSLSRSRPRASVPQKSLVDFRAIPHGGTVQQVTAHPTWRNKFISLFRNSSFPRGVHVGTDELFFTMLRSPSIVEDVMRESGAVIGNVLLEFEPVSPADRTDASMRVPQRAVFLLIDAPSRVRELWDAINYRSFRSDVLDLISKLSVRSQTRRYAFFTVADGDAGRVMELDYTRIQSSYLRVFHIRDVKAAFANQDKVMDMVRSLVAIVDRRR</sequence>
<dbReference type="OrthoDB" id="10651176at2759"/>